<accession>A0A2A2KZX6</accession>
<proteinExistence type="predicted"/>
<reference evidence="1 2" key="1">
    <citation type="journal article" date="2017" name="Curr. Biol.">
        <title>Genome architecture and evolution of a unichromosomal asexual nematode.</title>
        <authorList>
            <person name="Fradin H."/>
            <person name="Zegar C."/>
            <person name="Gutwein M."/>
            <person name="Lucas J."/>
            <person name="Kovtun M."/>
            <person name="Corcoran D."/>
            <person name="Baugh L.R."/>
            <person name="Kiontke K."/>
            <person name="Gunsalus K."/>
            <person name="Fitch D.H."/>
            <person name="Piano F."/>
        </authorList>
    </citation>
    <scope>NUCLEOTIDE SEQUENCE [LARGE SCALE GENOMIC DNA]</scope>
    <source>
        <strain evidence="1">PF1309</strain>
    </source>
</reference>
<dbReference type="AlphaFoldDB" id="A0A2A2KZX6"/>
<dbReference type="Proteomes" id="UP000218231">
    <property type="component" value="Unassembled WGS sequence"/>
</dbReference>
<evidence type="ECO:0000313" key="2">
    <source>
        <dbReference type="Proteomes" id="UP000218231"/>
    </source>
</evidence>
<sequence length="290" mass="33175">MANQDDDMYEFVNPTNFVQAQPEDANVVGQDIPFPSFLLGLERSILLIVQMIWENPTMEIHERIDSIDTICDKMPRKMLKEYKKWRFGLRKGKTPAFFEKEIPQIRSMLGVIYAESQDLDEFAKSVTRILPVLQNKDDFHKWLESECLEVQPSIDQLMKNKNCAVSLALHFHPDDGSIDLNWTMTIDLIDAIFSDLFVNLCTGENEYGLNEQLENIHDNSKDPVYEVGDVLVALSSNPIRCRIAIMTVKVAVESDYVLVGKARNFPPEVLDRLNSAEDAMEIEVLNSSRT</sequence>
<dbReference type="EMBL" id="LIAE01007420">
    <property type="protein sequence ID" value="PAV79389.1"/>
    <property type="molecule type" value="Genomic_DNA"/>
</dbReference>
<evidence type="ECO:0000313" key="1">
    <source>
        <dbReference type="EMBL" id="PAV79389.1"/>
    </source>
</evidence>
<protein>
    <submittedName>
        <fullName evidence="1">Uncharacterized protein</fullName>
    </submittedName>
</protein>
<name>A0A2A2KZX6_9BILA</name>
<comment type="caution">
    <text evidence="1">The sequence shown here is derived from an EMBL/GenBank/DDBJ whole genome shotgun (WGS) entry which is preliminary data.</text>
</comment>
<keyword evidence="2" id="KW-1185">Reference proteome</keyword>
<organism evidence="1 2">
    <name type="scientific">Diploscapter pachys</name>
    <dbReference type="NCBI Taxonomy" id="2018661"/>
    <lineage>
        <taxon>Eukaryota</taxon>
        <taxon>Metazoa</taxon>
        <taxon>Ecdysozoa</taxon>
        <taxon>Nematoda</taxon>
        <taxon>Chromadorea</taxon>
        <taxon>Rhabditida</taxon>
        <taxon>Rhabditina</taxon>
        <taxon>Rhabditomorpha</taxon>
        <taxon>Rhabditoidea</taxon>
        <taxon>Rhabditidae</taxon>
        <taxon>Diploscapter</taxon>
    </lineage>
</organism>
<gene>
    <name evidence="1" type="ORF">WR25_20625</name>
</gene>